<evidence type="ECO:0000313" key="2">
    <source>
        <dbReference type="Proteomes" id="UP000268016"/>
    </source>
</evidence>
<accession>A0A3N2QS74</accession>
<dbReference type="AlphaFoldDB" id="A0A3N2QS74"/>
<name>A0A3N2QS74_9RHOB</name>
<dbReference type="EMBL" id="RDRB01000010">
    <property type="protein sequence ID" value="ROT98071.1"/>
    <property type="molecule type" value="Genomic_DNA"/>
</dbReference>
<reference evidence="1 2" key="1">
    <citation type="submission" date="2018-10" db="EMBL/GenBank/DDBJ databases">
        <title>Histidinibacterium lentulum gen. nov., sp. nov., a marine bacterium from the culture broth of Picochlorum sp. 122.</title>
        <authorList>
            <person name="Wang G."/>
        </authorList>
    </citation>
    <scope>NUCLEOTIDE SEQUENCE [LARGE SCALE GENOMIC DNA]</scope>
    <source>
        <strain evidence="1 2">B17</strain>
    </source>
</reference>
<dbReference type="Proteomes" id="UP000268016">
    <property type="component" value="Unassembled WGS sequence"/>
</dbReference>
<keyword evidence="2" id="KW-1185">Reference proteome</keyword>
<dbReference type="RefSeq" id="WP_123643611.1">
    <property type="nucleotide sequence ID" value="NZ_ML119090.1"/>
</dbReference>
<proteinExistence type="predicted"/>
<evidence type="ECO:0000313" key="1">
    <source>
        <dbReference type="EMBL" id="ROT98071.1"/>
    </source>
</evidence>
<sequence>MIHNPALAPVDRSMLAPASIAAALDYAESLDLRDEIGSEVTKEDRRLIATVVVRNGSRDIYEAFQESDPPRRSIVDDREALRVALLKHARHKVRCLAARWLDSGGTALSIDDAVMLARSTRFLLDQRPRRPVDPVLGVFGRTLLREPGSDTREGRLDWVRCIARRKNRFLFLADAFWRAVMAAQEKDEPICVAIALMLGTGCRIEDLTGQIAIRAEARELTVAFPRWSAATHPRSGRVSQIEPRTSSSGWLYEHVIINGPPIWRSWRSREQGDRPECHTLFGCDGAGGYPDRPKLLNEIARAGRVTVPEFPFDFTPELLRHVSRSPEEVRVEKSYRPLRDT</sequence>
<organism evidence="1 2">
    <name type="scientific">Histidinibacterium lentulum</name>
    <dbReference type="NCBI Taxonomy" id="2480588"/>
    <lineage>
        <taxon>Bacteria</taxon>
        <taxon>Pseudomonadati</taxon>
        <taxon>Pseudomonadota</taxon>
        <taxon>Alphaproteobacteria</taxon>
        <taxon>Rhodobacterales</taxon>
        <taxon>Paracoccaceae</taxon>
        <taxon>Histidinibacterium</taxon>
    </lineage>
</organism>
<protein>
    <submittedName>
        <fullName evidence="1">Uncharacterized protein</fullName>
    </submittedName>
</protein>
<comment type="caution">
    <text evidence="1">The sequence shown here is derived from an EMBL/GenBank/DDBJ whole genome shotgun (WGS) entry which is preliminary data.</text>
</comment>
<gene>
    <name evidence="1" type="ORF">EAT49_17530</name>
</gene>